<gene>
    <name evidence="1" type="ORF">RASY3_10030</name>
</gene>
<dbReference type="RefSeq" id="WP_051506471.1">
    <property type="nucleotide sequence ID" value="NZ_JEOB01000002.1"/>
</dbReference>
<dbReference type="EMBL" id="JEOB01000002">
    <property type="protein sequence ID" value="EXM39997.1"/>
    <property type="molecule type" value="Genomic_DNA"/>
</dbReference>
<sequence length="104" mass="11115">MDCMIKNAEVKDAANTIKTTVKDEFATAGSTFVTSFNAAIADMKGEAKDALEEFFNTNIRDLVSSEESGIPAMVMGFGDLIETNRSQFASIDHTIAESIKGGGQ</sequence>
<proteinExistence type="predicted"/>
<dbReference type="PATRIC" id="fig|1341156.4.peg.1307"/>
<dbReference type="OrthoDB" id="1825938at2"/>
<reference evidence="1 2" key="1">
    <citation type="submission" date="2013-06" db="EMBL/GenBank/DDBJ databases">
        <title>Rumen cellulosomics: divergent fiber-degrading strategies revealed by comparative genome-wide analysis of six Ruminococcal strains.</title>
        <authorList>
            <person name="Dassa B."/>
            <person name="Borovok I."/>
            <person name="Lamed R."/>
            <person name="Flint H."/>
            <person name="Yeoman C.J."/>
            <person name="White B."/>
            <person name="Bayer E.A."/>
        </authorList>
    </citation>
    <scope>NUCLEOTIDE SEQUENCE [LARGE SCALE GENOMIC DNA]</scope>
    <source>
        <strain evidence="1 2">SY3</strain>
    </source>
</reference>
<dbReference type="Proteomes" id="UP000021369">
    <property type="component" value="Unassembled WGS sequence"/>
</dbReference>
<dbReference type="AlphaFoldDB" id="A0A011V3J6"/>
<evidence type="ECO:0000313" key="1">
    <source>
        <dbReference type="EMBL" id="EXM39997.1"/>
    </source>
</evidence>
<name>A0A011V3J6_RUMAL</name>
<organism evidence="1 2">
    <name type="scientific">Ruminococcus albus SY3</name>
    <dbReference type="NCBI Taxonomy" id="1341156"/>
    <lineage>
        <taxon>Bacteria</taxon>
        <taxon>Bacillati</taxon>
        <taxon>Bacillota</taxon>
        <taxon>Clostridia</taxon>
        <taxon>Eubacteriales</taxon>
        <taxon>Oscillospiraceae</taxon>
        <taxon>Ruminococcus</taxon>
    </lineage>
</organism>
<accession>A0A011V3J6</accession>
<keyword evidence="2" id="KW-1185">Reference proteome</keyword>
<evidence type="ECO:0000313" key="2">
    <source>
        <dbReference type="Proteomes" id="UP000021369"/>
    </source>
</evidence>
<comment type="caution">
    <text evidence="1">The sequence shown here is derived from an EMBL/GenBank/DDBJ whole genome shotgun (WGS) entry which is preliminary data.</text>
</comment>
<protein>
    <submittedName>
        <fullName evidence="1">Uncharacterized protein</fullName>
    </submittedName>
</protein>